<evidence type="ECO:0000256" key="4">
    <source>
        <dbReference type="ARBA" id="ARBA00023014"/>
    </source>
</evidence>
<dbReference type="SUPFAM" id="SSF50022">
    <property type="entry name" value="ISP domain"/>
    <property type="match status" value="1"/>
</dbReference>
<dbReference type="InterPro" id="IPR036922">
    <property type="entry name" value="Rieske_2Fe-2S_sf"/>
</dbReference>
<feature type="domain" description="Rieske" evidence="5">
    <location>
        <begin position="78"/>
        <end position="152"/>
    </location>
</feature>
<dbReference type="InterPro" id="IPR017941">
    <property type="entry name" value="Rieske_2Fe-2S"/>
</dbReference>
<dbReference type="Pfam" id="PF00355">
    <property type="entry name" value="Rieske"/>
    <property type="match status" value="1"/>
</dbReference>
<organism evidence="6">
    <name type="scientific">marine metagenome</name>
    <dbReference type="NCBI Taxonomy" id="408172"/>
    <lineage>
        <taxon>unclassified sequences</taxon>
        <taxon>metagenomes</taxon>
        <taxon>ecological metagenomes</taxon>
    </lineage>
</organism>
<dbReference type="InterPro" id="IPR006311">
    <property type="entry name" value="TAT_signal"/>
</dbReference>
<sequence>MKNKRREFLKTAGSSALFASLGSSFFISCGDDDDLLPTTTDAFAETGYVIDGNLYIIDLTHSSFSTLTNDGSWKLFSEGGMLIVNVGSNVIRAFSNECPHESCRTSWQYSNENFTCACHTSIFSNSGDFISGPANSDLTSYIASIDGNYLTIST</sequence>
<dbReference type="EMBL" id="UINC01000044">
    <property type="protein sequence ID" value="SUZ47949.1"/>
    <property type="molecule type" value="Genomic_DNA"/>
</dbReference>
<proteinExistence type="predicted"/>
<dbReference type="GO" id="GO:0051537">
    <property type="term" value="F:2 iron, 2 sulfur cluster binding"/>
    <property type="evidence" value="ECO:0007669"/>
    <property type="project" value="UniProtKB-KW"/>
</dbReference>
<gene>
    <name evidence="6" type="ORF">METZ01_LOCUS803</name>
</gene>
<accession>A0A381N0D2</accession>
<evidence type="ECO:0000256" key="2">
    <source>
        <dbReference type="ARBA" id="ARBA00022723"/>
    </source>
</evidence>
<dbReference type="AlphaFoldDB" id="A0A381N0D2"/>
<evidence type="ECO:0000256" key="1">
    <source>
        <dbReference type="ARBA" id="ARBA00022714"/>
    </source>
</evidence>
<reference evidence="6" key="1">
    <citation type="submission" date="2018-05" db="EMBL/GenBank/DDBJ databases">
        <authorList>
            <person name="Lanie J.A."/>
            <person name="Ng W.-L."/>
            <person name="Kazmierczak K.M."/>
            <person name="Andrzejewski T.M."/>
            <person name="Davidsen T.M."/>
            <person name="Wayne K.J."/>
            <person name="Tettelin H."/>
            <person name="Glass J.I."/>
            <person name="Rusch D."/>
            <person name="Podicherti R."/>
            <person name="Tsui H.-C.T."/>
            <person name="Winkler M.E."/>
        </authorList>
    </citation>
    <scope>NUCLEOTIDE SEQUENCE</scope>
</reference>
<dbReference type="Gene3D" id="2.102.10.10">
    <property type="entry name" value="Rieske [2Fe-2S] iron-sulphur domain"/>
    <property type="match status" value="1"/>
</dbReference>
<dbReference type="PROSITE" id="PS51296">
    <property type="entry name" value="RIESKE"/>
    <property type="match status" value="1"/>
</dbReference>
<keyword evidence="3" id="KW-0408">Iron</keyword>
<name>A0A381N0D2_9ZZZZ</name>
<dbReference type="CDD" id="cd03467">
    <property type="entry name" value="Rieske"/>
    <property type="match status" value="1"/>
</dbReference>
<dbReference type="PROSITE" id="PS51318">
    <property type="entry name" value="TAT"/>
    <property type="match status" value="1"/>
</dbReference>
<evidence type="ECO:0000313" key="6">
    <source>
        <dbReference type="EMBL" id="SUZ47949.1"/>
    </source>
</evidence>
<keyword evidence="2" id="KW-0479">Metal-binding</keyword>
<keyword evidence="1" id="KW-0001">2Fe-2S</keyword>
<protein>
    <recommendedName>
        <fullName evidence="5">Rieske domain-containing protein</fullName>
    </recommendedName>
</protein>
<dbReference type="GO" id="GO:0046872">
    <property type="term" value="F:metal ion binding"/>
    <property type="evidence" value="ECO:0007669"/>
    <property type="project" value="UniProtKB-KW"/>
</dbReference>
<keyword evidence="4" id="KW-0411">Iron-sulfur</keyword>
<dbReference type="PROSITE" id="PS51257">
    <property type="entry name" value="PROKAR_LIPOPROTEIN"/>
    <property type="match status" value="1"/>
</dbReference>
<evidence type="ECO:0000259" key="5">
    <source>
        <dbReference type="PROSITE" id="PS51296"/>
    </source>
</evidence>
<evidence type="ECO:0000256" key="3">
    <source>
        <dbReference type="ARBA" id="ARBA00023004"/>
    </source>
</evidence>